<evidence type="ECO:0000256" key="1">
    <source>
        <dbReference type="ARBA" id="ARBA00022801"/>
    </source>
</evidence>
<name>A0A151GCI5_DRECN</name>
<keyword evidence="4" id="KW-1185">Reference proteome</keyword>
<evidence type="ECO:0000313" key="4">
    <source>
        <dbReference type="Proteomes" id="UP000076580"/>
    </source>
</evidence>
<evidence type="ECO:0000313" key="3">
    <source>
        <dbReference type="EMBL" id="KYK54773.1"/>
    </source>
</evidence>
<dbReference type="InParanoid" id="A0A151GCI5"/>
<reference evidence="3 4" key="1">
    <citation type="journal article" date="2016" name="Sci. Rep.">
        <title>Insights into Adaptations to a Near-Obligate Nematode Endoparasitic Lifestyle from the Finished Genome of Drechmeria coniospora.</title>
        <authorList>
            <person name="Zhang L."/>
            <person name="Zhou Z."/>
            <person name="Guo Q."/>
            <person name="Fokkens L."/>
            <person name="Miskei M."/>
            <person name="Pocsi I."/>
            <person name="Zhang W."/>
            <person name="Chen M."/>
            <person name="Wang L."/>
            <person name="Sun Y."/>
            <person name="Donzelli B.G."/>
            <person name="Gibson D.M."/>
            <person name="Nelson D.R."/>
            <person name="Luo J.G."/>
            <person name="Rep M."/>
            <person name="Liu H."/>
            <person name="Yang S."/>
            <person name="Wang J."/>
            <person name="Krasnoff S.B."/>
            <person name="Xu Y."/>
            <person name="Molnar I."/>
            <person name="Lin M."/>
        </authorList>
    </citation>
    <scope>NUCLEOTIDE SEQUENCE [LARGE SCALE GENOMIC DNA]</scope>
    <source>
        <strain evidence="3 4">ARSEF 6962</strain>
    </source>
</reference>
<evidence type="ECO:0000256" key="2">
    <source>
        <dbReference type="SAM" id="SignalP"/>
    </source>
</evidence>
<dbReference type="Proteomes" id="UP000076580">
    <property type="component" value="Chromosome 03"/>
</dbReference>
<sequence length="345" mass="38387">MIPLTTLVHLAVVVMAMAASPDRVAGMENLVAFGDSYTDEGRLDYFTSHGKAPPVGSLLPPKSITFSGGYAWGRIVANRTGARFYNYAVGGAMCSNDVVGRQLDAPLVPLPSVIEYEMATYEADLAHGALYPNRRPFNTVYALWIGTNDLGVGGFLGNAQRSNRTIRSFVECVWSALDRIYETGGRRFVLMNELPLETAPMYANPGLYGKGNDRYWRDPSTYDTADGQRAVREYTTSVNTMFEYGLPFHHLVKKRWPAASVSLLDLHSLWSGVRADPMRHLDAPANLTAPYRICLSGCVKSAERLSSFMWYDELHPSERMEEIIGKSFIDVVRGASKYGTTYDRY</sequence>
<dbReference type="Pfam" id="PF00657">
    <property type="entry name" value="Lipase_GDSL"/>
    <property type="match status" value="1"/>
</dbReference>
<dbReference type="EMBL" id="LAYC01000003">
    <property type="protein sequence ID" value="KYK54773.1"/>
    <property type="molecule type" value="Genomic_DNA"/>
</dbReference>
<protein>
    <submittedName>
        <fullName evidence="3">Acetyl esterase</fullName>
    </submittedName>
</protein>
<dbReference type="AlphaFoldDB" id="A0A151GCI5"/>
<dbReference type="RefSeq" id="XP_040654125.1">
    <property type="nucleotide sequence ID" value="XM_040804021.1"/>
</dbReference>
<dbReference type="GO" id="GO:0016788">
    <property type="term" value="F:hydrolase activity, acting on ester bonds"/>
    <property type="evidence" value="ECO:0007669"/>
    <property type="project" value="InterPro"/>
</dbReference>
<keyword evidence="1" id="KW-0378">Hydrolase</keyword>
<feature type="signal peptide" evidence="2">
    <location>
        <begin position="1"/>
        <end position="18"/>
    </location>
</feature>
<dbReference type="PANTHER" id="PTHR45648:SF22">
    <property type="entry name" value="GDSL LIPASE_ACYLHYDROLASE FAMILY PROTEIN (AFU_ORTHOLOGUE AFUA_4G14700)"/>
    <property type="match status" value="1"/>
</dbReference>
<feature type="chain" id="PRO_5007580472" evidence="2">
    <location>
        <begin position="19"/>
        <end position="345"/>
    </location>
</feature>
<dbReference type="InterPro" id="IPR036514">
    <property type="entry name" value="SGNH_hydro_sf"/>
</dbReference>
<dbReference type="InterPro" id="IPR051058">
    <property type="entry name" value="GDSL_Est/Lipase"/>
</dbReference>
<keyword evidence="2" id="KW-0732">Signal</keyword>
<dbReference type="Gene3D" id="3.40.50.1110">
    <property type="entry name" value="SGNH hydrolase"/>
    <property type="match status" value="1"/>
</dbReference>
<dbReference type="InterPro" id="IPR001087">
    <property type="entry name" value="GDSL"/>
</dbReference>
<accession>A0A151GCI5</accession>
<gene>
    <name evidence="3" type="ORF">DCS_06733</name>
</gene>
<dbReference type="CDD" id="cd01846">
    <property type="entry name" value="fatty_acyltransferase_like"/>
    <property type="match status" value="1"/>
</dbReference>
<dbReference type="OrthoDB" id="1600564at2759"/>
<comment type="caution">
    <text evidence="3">The sequence shown here is derived from an EMBL/GenBank/DDBJ whole genome shotgun (WGS) entry which is preliminary data.</text>
</comment>
<dbReference type="GeneID" id="63719376"/>
<organism evidence="3 4">
    <name type="scientific">Drechmeria coniospora</name>
    <name type="common">Nematophagous fungus</name>
    <name type="synonym">Meria coniospora</name>
    <dbReference type="NCBI Taxonomy" id="98403"/>
    <lineage>
        <taxon>Eukaryota</taxon>
        <taxon>Fungi</taxon>
        <taxon>Dikarya</taxon>
        <taxon>Ascomycota</taxon>
        <taxon>Pezizomycotina</taxon>
        <taxon>Sordariomycetes</taxon>
        <taxon>Hypocreomycetidae</taxon>
        <taxon>Hypocreales</taxon>
        <taxon>Ophiocordycipitaceae</taxon>
        <taxon>Drechmeria</taxon>
    </lineage>
</organism>
<dbReference type="SUPFAM" id="SSF52266">
    <property type="entry name" value="SGNH hydrolase"/>
    <property type="match status" value="1"/>
</dbReference>
<proteinExistence type="predicted"/>
<dbReference type="PANTHER" id="PTHR45648">
    <property type="entry name" value="GDSL LIPASE/ACYLHYDROLASE FAMILY PROTEIN (AFU_ORTHOLOGUE AFUA_4G14700)"/>
    <property type="match status" value="1"/>
</dbReference>